<organism evidence="2">
    <name type="scientific">uncultured Caudovirales phage</name>
    <dbReference type="NCBI Taxonomy" id="2100421"/>
    <lineage>
        <taxon>Viruses</taxon>
        <taxon>Duplodnaviria</taxon>
        <taxon>Heunggongvirae</taxon>
        <taxon>Uroviricota</taxon>
        <taxon>Caudoviricetes</taxon>
        <taxon>Peduoviridae</taxon>
        <taxon>Maltschvirus</taxon>
        <taxon>Maltschvirus maltsch</taxon>
    </lineage>
</organism>
<gene>
    <name evidence="2" type="ORF">UFOVP1207_50</name>
    <name evidence="1" type="ORF">UFOVP474_54</name>
</gene>
<name>A0A6J5R6X2_9CAUD</name>
<sequence length="60" mass="6810">MTPEQIQKAAIKLGELRGIPANNIDMRATHADVIEYFYDVLEALNHGLDNQVPFNQEKEV</sequence>
<evidence type="ECO:0000313" key="2">
    <source>
        <dbReference type="EMBL" id="CAB4190147.1"/>
    </source>
</evidence>
<protein>
    <submittedName>
        <fullName evidence="2">Uncharacterized protein</fullName>
    </submittedName>
</protein>
<evidence type="ECO:0000313" key="1">
    <source>
        <dbReference type="EMBL" id="CAB4145851.1"/>
    </source>
</evidence>
<accession>A0A6J5R6X2</accession>
<proteinExistence type="predicted"/>
<reference evidence="2" key="1">
    <citation type="submission" date="2020-05" db="EMBL/GenBank/DDBJ databases">
        <authorList>
            <person name="Chiriac C."/>
            <person name="Salcher M."/>
            <person name="Ghai R."/>
            <person name="Kavagutti S V."/>
        </authorList>
    </citation>
    <scope>NUCLEOTIDE SEQUENCE</scope>
</reference>
<dbReference type="EMBL" id="LR797155">
    <property type="protein sequence ID" value="CAB4190147.1"/>
    <property type="molecule type" value="Genomic_DNA"/>
</dbReference>
<dbReference type="EMBL" id="LR796445">
    <property type="protein sequence ID" value="CAB4145851.1"/>
    <property type="molecule type" value="Genomic_DNA"/>
</dbReference>